<reference evidence="4" key="2">
    <citation type="journal article" date="2021" name="PeerJ">
        <title>Extensive microbial diversity within the chicken gut microbiome revealed by metagenomics and culture.</title>
        <authorList>
            <person name="Gilroy R."/>
            <person name="Ravi A."/>
            <person name="Getino M."/>
            <person name="Pursley I."/>
            <person name="Horton D.L."/>
            <person name="Alikhan N.F."/>
            <person name="Baker D."/>
            <person name="Gharbi K."/>
            <person name="Hall N."/>
            <person name="Watson M."/>
            <person name="Adriaenssens E.M."/>
            <person name="Foster-Nyarko E."/>
            <person name="Jarju S."/>
            <person name="Secka A."/>
            <person name="Antonio M."/>
            <person name="Oren A."/>
            <person name="Chaudhuri R.R."/>
            <person name="La Ragione R."/>
            <person name="Hildebrand F."/>
            <person name="Pallen M.J."/>
        </authorList>
    </citation>
    <scope>NUCLEOTIDE SEQUENCE</scope>
    <source>
        <strain evidence="4">10669</strain>
    </source>
</reference>
<dbReference type="InterPro" id="IPR013424">
    <property type="entry name" value="Ice-binding_C"/>
</dbReference>
<accession>A0A9D1NJW9</accession>
<feature type="domain" description="Ice-binding protein C-terminal" evidence="3">
    <location>
        <begin position="223"/>
        <end position="247"/>
    </location>
</feature>
<feature type="transmembrane region" description="Helical" evidence="1">
    <location>
        <begin position="227"/>
        <end position="244"/>
    </location>
</feature>
<feature type="signal peptide" evidence="2">
    <location>
        <begin position="1"/>
        <end position="18"/>
    </location>
</feature>
<evidence type="ECO:0000256" key="2">
    <source>
        <dbReference type="SAM" id="SignalP"/>
    </source>
</evidence>
<keyword evidence="1" id="KW-1133">Transmembrane helix</keyword>
<evidence type="ECO:0000313" key="4">
    <source>
        <dbReference type="EMBL" id="HIV04483.1"/>
    </source>
</evidence>
<sequence length="249" mass="25809">MKKYITVAALLAAGTAFANAVVLSDAVYSSDGTTITADGTATISGDFSFTLNLDASAMKDILGVPESDGSRVTLAYVDNSNNRYVTLATALNNTGFFGVSRGNLDTPTGNEARYPMTGNGSTPATNNFADAGATGNLVEKLGDLTAIALTLSHDDTTSTSLYVTLTFSDGSKSELYGTSTDLKWSNGVGTFESLNLNSAYVDNAYVFDSALTQEDAFAINAAAIPEPSAFGLLAGLGALALVASRRRRK</sequence>
<dbReference type="AlphaFoldDB" id="A0A9D1NJW9"/>
<organism evidence="4 5">
    <name type="scientific">Candidatus Spyradosoma merdigallinarum</name>
    <dbReference type="NCBI Taxonomy" id="2840950"/>
    <lineage>
        <taxon>Bacteria</taxon>
        <taxon>Pseudomonadati</taxon>
        <taxon>Verrucomicrobiota</taxon>
        <taxon>Opitutia</taxon>
        <taxon>Opitutia incertae sedis</taxon>
        <taxon>Candidatus Spyradosoma</taxon>
    </lineage>
</organism>
<protein>
    <submittedName>
        <fullName evidence="4">PEP-CTERM sorting domain-containing protein</fullName>
    </submittedName>
</protein>
<proteinExistence type="predicted"/>
<reference evidence="4" key="1">
    <citation type="submission" date="2020-10" db="EMBL/GenBank/DDBJ databases">
        <authorList>
            <person name="Gilroy R."/>
        </authorList>
    </citation>
    <scope>NUCLEOTIDE SEQUENCE</scope>
    <source>
        <strain evidence="4">10669</strain>
    </source>
</reference>
<gene>
    <name evidence="4" type="ORF">IAC75_04965</name>
</gene>
<name>A0A9D1NJW9_9BACT</name>
<keyword evidence="1" id="KW-0472">Membrane</keyword>
<evidence type="ECO:0000259" key="3">
    <source>
        <dbReference type="Pfam" id="PF07589"/>
    </source>
</evidence>
<dbReference type="Pfam" id="PF07589">
    <property type="entry name" value="PEP-CTERM"/>
    <property type="match status" value="1"/>
</dbReference>
<comment type="caution">
    <text evidence="4">The sequence shown here is derived from an EMBL/GenBank/DDBJ whole genome shotgun (WGS) entry which is preliminary data.</text>
</comment>
<evidence type="ECO:0000256" key="1">
    <source>
        <dbReference type="SAM" id="Phobius"/>
    </source>
</evidence>
<keyword evidence="2" id="KW-0732">Signal</keyword>
<dbReference type="Proteomes" id="UP000886812">
    <property type="component" value="Unassembled WGS sequence"/>
</dbReference>
<evidence type="ECO:0000313" key="5">
    <source>
        <dbReference type="Proteomes" id="UP000886812"/>
    </source>
</evidence>
<feature type="chain" id="PRO_5038866259" evidence="2">
    <location>
        <begin position="19"/>
        <end position="249"/>
    </location>
</feature>
<keyword evidence="1" id="KW-0812">Transmembrane</keyword>
<dbReference type="EMBL" id="DVOG01000131">
    <property type="protein sequence ID" value="HIV04483.1"/>
    <property type="molecule type" value="Genomic_DNA"/>
</dbReference>
<dbReference type="NCBIfam" id="TIGR02595">
    <property type="entry name" value="PEP_CTERM"/>
    <property type="match status" value="1"/>
</dbReference>